<dbReference type="EMBL" id="AJWJ01000035">
    <property type="protein sequence ID" value="KAF2077235.1"/>
    <property type="molecule type" value="Genomic_DNA"/>
</dbReference>
<reference evidence="2" key="1">
    <citation type="submission" date="2020-01" db="EMBL/GenBank/DDBJ databases">
        <title>Development of genomics and gene disruption for Polysphondylium violaceum indicates a role for the polyketide synthase stlB in stalk morphogenesis.</title>
        <authorList>
            <person name="Narita B."/>
            <person name="Kawabe Y."/>
            <person name="Kin K."/>
            <person name="Saito T."/>
            <person name="Gibbs R."/>
            <person name="Kuspa A."/>
            <person name="Muzny D."/>
            <person name="Queller D."/>
            <person name="Richards S."/>
            <person name="Strassman J."/>
            <person name="Sucgang R."/>
            <person name="Worley K."/>
            <person name="Schaap P."/>
        </authorList>
    </citation>
    <scope>NUCLEOTIDE SEQUENCE</scope>
    <source>
        <strain evidence="2">QSvi11</strain>
    </source>
</reference>
<dbReference type="AlphaFoldDB" id="A0A8J4V1L9"/>
<dbReference type="SMART" id="SM00558">
    <property type="entry name" value="JmjC"/>
    <property type="match status" value="1"/>
</dbReference>
<dbReference type="PANTHER" id="PTHR12461">
    <property type="entry name" value="HYPOXIA-INDUCIBLE FACTOR 1 ALPHA INHIBITOR-RELATED"/>
    <property type="match status" value="1"/>
</dbReference>
<dbReference type="Proteomes" id="UP000695562">
    <property type="component" value="Unassembled WGS sequence"/>
</dbReference>
<accession>A0A8J4V1L9</accession>
<dbReference type="InterPro" id="IPR041667">
    <property type="entry name" value="Cupin_8"/>
</dbReference>
<protein>
    <recommendedName>
        <fullName evidence="1">JmjC domain-containing protein</fullName>
    </recommendedName>
</protein>
<dbReference type="Pfam" id="PF13621">
    <property type="entry name" value="Cupin_8"/>
    <property type="match status" value="1"/>
</dbReference>
<dbReference type="InterPro" id="IPR003347">
    <property type="entry name" value="JmjC_dom"/>
</dbReference>
<gene>
    <name evidence="2" type="ORF">CYY_001489</name>
</gene>
<evidence type="ECO:0000313" key="3">
    <source>
        <dbReference type="Proteomes" id="UP000695562"/>
    </source>
</evidence>
<proteinExistence type="predicted"/>
<dbReference type="SUPFAM" id="SSF51197">
    <property type="entry name" value="Clavaminate synthase-like"/>
    <property type="match status" value="1"/>
</dbReference>
<sequence>MTYNTIERIYKPSKQVLESYILKGQPFIATGVVNEWPAYKLWSSNHDYLVKKLGEKEIPIREIGYNVGEWLGKTTTLKFSQFWKLWTKHFNNPDNAANETPQFYLASLPVHKYFKEIETDFTIPDLPKEQGKNANLWIGLKGQVTPLHHDWSSGDPGMDGLHAVVCGKKLFKLYDPSLNLKCFKRKSEWGLFHHALVDDVENPNLDMFPEVKNAVGIDAVIEQGEMLFIPKLWWHHVRTLEPSISLNFWFQDIGSEFLKCDRYLGVIEHYLEAVYNMQVQDSKLKTLIQFFDPPAQGQQVTDEKVEEFKRNPILFVSLPKFISSFSNAVNNPIFKNHPEKERFKKEMTKKIEEWVVKKRESLNP</sequence>
<keyword evidence="3" id="KW-1185">Reference proteome</keyword>
<dbReference type="PANTHER" id="PTHR12461:SF81">
    <property type="entry name" value="JMJC DOMAIN-CONTAINING PROTEIN C"/>
    <property type="match status" value="1"/>
</dbReference>
<comment type="caution">
    <text evidence="2">The sequence shown here is derived from an EMBL/GenBank/DDBJ whole genome shotgun (WGS) entry which is preliminary data.</text>
</comment>
<evidence type="ECO:0000313" key="2">
    <source>
        <dbReference type="EMBL" id="KAF2077235.1"/>
    </source>
</evidence>
<dbReference type="PROSITE" id="PS51184">
    <property type="entry name" value="JMJC"/>
    <property type="match status" value="1"/>
</dbReference>
<dbReference type="Gene3D" id="2.60.120.650">
    <property type="entry name" value="Cupin"/>
    <property type="match status" value="1"/>
</dbReference>
<evidence type="ECO:0000259" key="1">
    <source>
        <dbReference type="PROSITE" id="PS51184"/>
    </source>
</evidence>
<name>A0A8J4V1L9_9MYCE</name>
<dbReference type="OrthoDB" id="47172at2759"/>
<feature type="domain" description="JmjC" evidence="1">
    <location>
        <begin position="97"/>
        <end position="265"/>
    </location>
</feature>
<organism evidence="2 3">
    <name type="scientific">Polysphondylium violaceum</name>
    <dbReference type="NCBI Taxonomy" id="133409"/>
    <lineage>
        <taxon>Eukaryota</taxon>
        <taxon>Amoebozoa</taxon>
        <taxon>Evosea</taxon>
        <taxon>Eumycetozoa</taxon>
        <taxon>Dictyostelia</taxon>
        <taxon>Dictyosteliales</taxon>
        <taxon>Dictyosteliaceae</taxon>
        <taxon>Polysphondylium</taxon>
    </lineage>
</organism>